<dbReference type="InterPro" id="IPR058627">
    <property type="entry name" value="MdtA-like_C"/>
</dbReference>
<name>A0A1M5VZU5_9BACT</name>
<evidence type="ECO:0000256" key="1">
    <source>
        <dbReference type="ARBA" id="ARBA00004196"/>
    </source>
</evidence>
<organism evidence="7 8">
    <name type="scientific">Desulfofustis glycolicus DSM 9705</name>
    <dbReference type="NCBI Taxonomy" id="1121409"/>
    <lineage>
        <taxon>Bacteria</taxon>
        <taxon>Pseudomonadati</taxon>
        <taxon>Thermodesulfobacteriota</taxon>
        <taxon>Desulfobulbia</taxon>
        <taxon>Desulfobulbales</taxon>
        <taxon>Desulfocapsaceae</taxon>
        <taxon>Desulfofustis</taxon>
    </lineage>
</organism>
<reference evidence="7 8" key="1">
    <citation type="submission" date="2016-11" db="EMBL/GenBank/DDBJ databases">
        <authorList>
            <person name="Jaros S."/>
            <person name="Januszkiewicz K."/>
            <person name="Wedrychowicz H."/>
        </authorList>
    </citation>
    <scope>NUCLEOTIDE SEQUENCE [LARGE SCALE GENOMIC DNA]</scope>
    <source>
        <strain evidence="7 8">DSM 9705</strain>
    </source>
</reference>
<dbReference type="InterPro" id="IPR058792">
    <property type="entry name" value="Beta-barrel_RND_2"/>
</dbReference>
<dbReference type="GO" id="GO:0022857">
    <property type="term" value="F:transmembrane transporter activity"/>
    <property type="evidence" value="ECO:0007669"/>
    <property type="project" value="InterPro"/>
</dbReference>
<dbReference type="GO" id="GO:0030313">
    <property type="term" value="C:cell envelope"/>
    <property type="evidence" value="ECO:0007669"/>
    <property type="project" value="UniProtKB-SubCell"/>
</dbReference>
<dbReference type="InterPro" id="IPR006143">
    <property type="entry name" value="RND_pump_MFP"/>
</dbReference>
<dbReference type="Proteomes" id="UP000184139">
    <property type="component" value="Unassembled WGS sequence"/>
</dbReference>
<evidence type="ECO:0000256" key="3">
    <source>
        <dbReference type="ARBA" id="ARBA00023054"/>
    </source>
</evidence>
<dbReference type="Pfam" id="PF25967">
    <property type="entry name" value="RND-MFP_C"/>
    <property type="match status" value="1"/>
</dbReference>
<evidence type="ECO:0000256" key="4">
    <source>
        <dbReference type="SAM" id="Coils"/>
    </source>
</evidence>
<dbReference type="Gene3D" id="2.40.30.170">
    <property type="match status" value="1"/>
</dbReference>
<comment type="subcellular location">
    <subcellularLocation>
        <location evidence="1">Cell envelope</location>
    </subcellularLocation>
</comment>
<dbReference type="PANTHER" id="PTHR32347">
    <property type="entry name" value="EFFLUX SYSTEM COMPONENT YKNX-RELATED"/>
    <property type="match status" value="1"/>
</dbReference>
<dbReference type="Pfam" id="PF25954">
    <property type="entry name" value="Beta-barrel_RND_2"/>
    <property type="match status" value="1"/>
</dbReference>
<dbReference type="Gene3D" id="2.40.420.20">
    <property type="match status" value="1"/>
</dbReference>
<accession>A0A1M5VZU5</accession>
<comment type="similarity">
    <text evidence="2">Belongs to the membrane fusion protein (MFP) (TC 8.A.1) family.</text>
</comment>
<sequence length="489" mass="54570">MKGRRVVIGLLVLTALVSAGYYLFGAPQTPPQQDPYLVQVEVRDLAVEIRTIGTLEAQQAHMISSQIKGPGAKIIYLAGNGRFVAKDEILVRFDAQPFETAVEELRIEAHNLTAALEAAEQLVEWEKNEAGQRIITAEYQHKVAQLDLRRLVEGEGPLKLAQLSDELDEAALALQRHRAYLEDLQELAKEGIANPAELDRVGEDVKILEETHRSAKRQFDSYQDYVLPLLIETARAKEQNTRLSIEQIRQASVHKIANAEATLMQARGRLRAAEEALARALEELDKTVLRAPFDGMIVHYETYRDGEMRTPREGDTVIVNQPIMYFPDISSLTVKSRVRESDLHRIRAGQQATVFIDAYPEERFAGRLAAIGALARKGGQGEEKFFQVDISLAETDDRLRPGMSARVVIHVASLSRVPTLPIQAVFRDAGGDYCYLSTGAFYERRSVTVGRRNEDFVEIVAGLDVGDRVSQVVPDTPVPRSGKRRQEAP</sequence>
<dbReference type="NCBIfam" id="TIGR01730">
    <property type="entry name" value="RND_mfp"/>
    <property type="match status" value="1"/>
</dbReference>
<feature type="coiled-coil region" evidence="4">
    <location>
        <begin position="160"/>
        <end position="218"/>
    </location>
</feature>
<dbReference type="AlphaFoldDB" id="A0A1M5VZU5"/>
<dbReference type="STRING" id="1121409.SAMN02745124_01992"/>
<feature type="domain" description="CusB-like beta-barrel" evidence="5">
    <location>
        <begin position="336"/>
        <end position="410"/>
    </location>
</feature>
<evidence type="ECO:0000259" key="6">
    <source>
        <dbReference type="Pfam" id="PF25967"/>
    </source>
</evidence>
<dbReference type="InterPro" id="IPR050465">
    <property type="entry name" value="UPF0194_transport"/>
</dbReference>
<keyword evidence="3 4" id="KW-0175">Coiled coil</keyword>
<feature type="domain" description="Multidrug resistance protein MdtA-like C-terminal permuted SH3" evidence="6">
    <location>
        <begin position="420"/>
        <end position="469"/>
    </location>
</feature>
<dbReference type="GO" id="GO:0016020">
    <property type="term" value="C:membrane"/>
    <property type="evidence" value="ECO:0007669"/>
    <property type="project" value="InterPro"/>
</dbReference>
<evidence type="ECO:0000313" key="8">
    <source>
        <dbReference type="Proteomes" id="UP000184139"/>
    </source>
</evidence>
<evidence type="ECO:0000259" key="5">
    <source>
        <dbReference type="Pfam" id="PF25954"/>
    </source>
</evidence>
<evidence type="ECO:0000256" key="2">
    <source>
        <dbReference type="ARBA" id="ARBA00009477"/>
    </source>
</evidence>
<keyword evidence="8" id="KW-1185">Reference proteome</keyword>
<feature type="coiled-coil region" evidence="4">
    <location>
        <begin position="256"/>
        <end position="290"/>
    </location>
</feature>
<gene>
    <name evidence="7" type="ORF">SAMN02745124_01992</name>
</gene>
<evidence type="ECO:0000313" key="7">
    <source>
        <dbReference type="EMBL" id="SHH80776.1"/>
    </source>
</evidence>
<dbReference type="PANTHER" id="PTHR32347:SF23">
    <property type="entry name" value="BLL5650 PROTEIN"/>
    <property type="match status" value="1"/>
</dbReference>
<protein>
    <submittedName>
        <fullName evidence="7">HlyD family secretion protein</fullName>
    </submittedName>
</protein>
<dbReference type="EMBL" id="FQXS01000010">
    <property type="protein sequence ID" value="SHH80776.1"/>
    <property type="molecule type" value="Genomic_DNA"/>
</dbReference>
<feature type="coiled-coil region" evidence="4">
    <location>
        <begin position="102"/>
        <end position="129"/>
    </location>
</feature>
<proteinExistence type="inferred from homology"/>
<dbReference type="OrthoDB" id="9806939at2"/>
<dbReference type="RefSeq" id="WP_073375673.1">
    <property type="nucleotide sequence ID" value="NZ_FQXS01000010.1"/>
</dbReference>